<dbReference type="NCBIfam" id="TIGR02887">
    <property type="entry name" value="spore_ger_x_C"/>
    <property type="match status" value="1"/>
</dbReference>
<evidence type="ECO:0000256" key="1">
    <source>
        <dbReference type="ARBA" id="ARBA00004635"/>
    </source>
</evidence>
<feature type="domain" description="Spore germination protein N-terminal" evidence="9">
    <location>
        <begin position="20"/>
        <end position="191"/>
    </location>
</feature>
<sequence length="365" mass="41016">MRRVLGGIGITLLLLLSGCDFKEIDLRIFVLAIGVDQGAEEGGFKISLKLAIPQGDVTKIDEKVQILTEESPNISEALRRMKSRVEKELDYSHCKSIVLGEAVARKDILHVMDWAVRRRDMQLILNFAIGRPEALQVLQVRPESERIPSNSLILAMSGQGTESPFISSVYSFQLMRNIYEKGIDPILPIIEAKGEKEFLINKIALLNNEKIKMVLTPNETRIYNLLSRPNLRTNLPAHSEGVMYQYYTERSSSHYKILTPEHGKATIRYHIKIKGILEESSSPDLVTHSMLEKIAVAGGKELEADVLALLTKIQASGLDPFGWGLHYGARHFNNDTEMEVWEGLYAGLDFQVKAEVNIKYSGLIQ</sequence>
<comment type="subcellular location">
    <subcellularLocation>
        <location evidence="1">Membrane</location>
        <topology evidence="1">Lipid-anchor</topology>
    </subcellularLocation>
</comment>
<dbReference type="InterPro" id="IPR038501">
    <property type="entry name" value="Spore_GerAC_C_sf"/>
</dbReference>
<comment type="caution">
    <text evidence="10">The sequence shown here is derived from an EMBL/GenBank/DDBJ whole genome shotgun (WGS) entry which is preliminary data.</text>
</comment>
<evidence type="ECO:0000256" key="4">
    <source>
        <dbReference type="ARBA" id="ARBA00022729"/>
    </source>
</evidence>
<dbReference type="PANTHER" id="PTHR35789">
    <property type="entry name" value="SPORE GERMINATION PROTEIN B3"/>
    <property type="match status" value="1"/>
</dbReference>
<dbReference type="Pfam" id="PF05504">
    <property type="entry name" value="Spore_GerAC"/>
    <property type="match status" value="1"/>
</dbReference>
<protein>
    <submittedName>
        <fullName evidence="10">Uncharacterized protein</fullName>
    </submittedName>
</protein>
<comment type="similarity">
    <text evidence="2">Belongs to the GerABKC lipoprotein family.</text>
</comment>
<dbReference type="RefSeq" id="WP_060626016.1">
    <property type="nucleotide sequence ID" value="NZ_LCZJ02000037.1"/>
</dbReference>
<evidence type="ECO:0000256" key="6">
    <source>
        <dbReference type="ARBA" id="ARBA00023139"/>
    </source>
</evidence>
<reference evidence="10 11" key="1">
    <citation type="journal article" date="2015" name="Int. Biodeterior. Biodegradation">
        <title>Physiological and genetic screening methods for the isolation of methyl tert-butyl ether-degrading bacteria for bioremediation purposes.</title>
        <authorList>
            <person name="Guisado I.M."/>
            <person name="Purswani J."/>
            <person name="Gonzalez Lopez J."/>
            <person name="Pozo C."/>
        </authorList>
    </citation>
    <scope>NUCLEOTIDE SEQUENCE [LARGE SCALE GENOMIC DNA]</scope>
    <source>
        <strain evidence="10 11">SH7</strain>
    </source>
</reference>
<evidence type="ECO:0000256" key="7">
    <source>
        <dbReference type="ARBA" id="ARBA00023288"/>
    </source>
</evidence>
<dbReference type="PANTHER" id="PTHR35789:SF1">
    <property type="entry name" value="SPORE GERMINATION PROTEIN B3"/>
    <property type="match status" value="1"/>
</dbReference>
<evidence type="ECO:0000313" key="10">
    <source>
        <dbReference type="EMBL" id="KTD83936.1"/>
    </source>
</evidence>
<dbReference type="Proteomes" id="UP000054709">
    <property type="component" value="Unassembled WGS sequence"/>
</dbReference>
<dbReference type="InterPro" id="IPR008844">
    <property type="entry name" value="Spore_GerAC-like"/>
</dbReference>
<name>A0A0W1ARQ2_9BACL</name>
<evidence type="ECO:0000259" key="8">
    <source>
        <dbReference type="Pfam" id="PF05504"/>
    </source>
</evidence>
<accession>A0A0W1ARQ2</accession>
<keyword evidence="5" id="KW-0472">Membrane</keyword>
<dbReference type="AlphaFoldDB" id="A0A0W1ARQ2"/>
<keyword evidence="6" id="KW-0564">Palmitate</keyword>
<keyword evidence="4" id="KW-0732">Signal</keyword>
<dbReference type="EMBL" id="LCZJ02000037">
    <property type="protein sequence ID" value="KTD83936.1"/>
    <property type="molecule type" value="Genomic_DNA"/>
</dbReference>
<dbReference type="Pfam" id="PF25198">
    <property type="entry name" value="Spore_GerAC_N"/>
    <property type="match status" value="1"/>
</dbReference>
<dbReference type="InterPro" id="IPR046953">
    <property type="entry name" value="Spore_GerAC-like_C"/>
</dbReference>
<dbReference type="InterPro" id="IPR057336">
    <property type="entry name" value="GerAC_N"/>
</dbReference>
<evidence type="ECO:0000256" key="2">
    <source>
        <dbReference type="ARBA" id="ARBA00007886"/>
    </source>
</evidence>
<dbReference type="GO" id="GO:0016020">
    <property type="term" value="C:membrane"/>
    <property type="evidence" value="ECO:0007669"/>
    <property type="project" value="UniProtKB-SubCell"/>
</dbReference>
<keyword evidence="3" id="KW-0309">Germination</keyword>
<keyword evidence="7" id="KW-0449">Lipoprotein</keyword>
<evidence type="ECO:0000256" key="3">
    <source>
        <dbReference type="ARBA" id="ARBA00022544"/>
    </source>
</evidence>
<dbReference type="PROSITE" id="PS51257">
    <property type="entry name" value="PROKAR_LIPOPROTEIN"/>
    <property type="match status" value="1"/>
</dbReference>
<keyword evidence="11" id="KW-1185">Reference proteome</keyword>
<evidence type="ECO:0000259" key="9">
    <source>
        <dbReference type="Pfam" id="PF25198"/>
    </source>
</evidence>
<dbReference type="Gene3D" id="3.30.300.210">
    <property type="entry name" value="Nutrient germinant receptor protein C, domain 3"/>
    <property type="match status" value="1"/>
</dbReference>
<gene>
    <name evidence="10" type="ORF">UQ64_27600</name>
</gene>
<dbReference type="OrthoDB" id="2433998at2"/>
<organism evidence="10 11">
    <name type="scientific">Paenibacillus etheri</name>
    <dbReference type="NCBI Taxonomy" id="1306852"/>
    <lineage>
        <taxon>Bacteria</taxon>
        <taxon>Bacillati</taxon>
        <taxon>Bacillota</taxon>
        <taxon>Bacilli</taxon>
        <taxon>Bacillales</taxon>
        <taxon>Paenibacillaceae</taxon>
        <taxon>Paenibacillus</taxon>
    </lineage>
</organism>
<evidence type="ECO:0000313" key="11">
    <source>
        <dbReference type="Proteomes" id="UP000054709"/>
    </source>
</evidence>
<feature type="domain" description="Spore germination GerAC-like C-terminal" evidence="8">
    <location>
        <begin position="202"/>
        <end position="362"/>
    </location>
</feature>
<dbReference type="GO" id="GO:0009847">
    <property type="term" value="P:spore germination"/>
    <property type="evidence" value="ECO:0007669"/>
    <property type="project" value="InterPro"/>
</dbReference>
<evidence type="ECO:0000256" key="5">
    <source>
        <dbReference type="ARBA" id="ARBA00023136"/>
    </source>
</evidence>
<proteinExistence type="inferred from homology"/>